<dbReference type="GO" id="GO:0005634">
    <property type="term" value="C:nucleus"/>
    <property type="evidence" value="ECO:0007669"/>
    <property type="project" value="InterPro"/>
</dbReference>
<dbReference type="Proteomes" id="UP000663828">
    <property type="component" value="Unassembled WGS sequence"/>
</dbReference>
<evidence type="ECO:0000313" key="3">
    <source>
        <dbReference type="Proteomes" id="UP000663828"/>
    </source>
</evidence>
<evidence type="ECO:0000256" key="1">
    <source>
        <dbReference type="ARBA" id="ARBA00005969"/>
    </source>
</evidence>
<dbReference type="EMBL" id="CAJNOR010011027">
    <property type="protein sequence ID" value="CAF1658553.1"/>
    <property type="molecule type" value="Genomic_DNA"/>
</dbReference>
<dbReference type="SUPFAM" id="SSF50978">
    <property type="entry name" value="WD40 repeat-like"/>
    <property type="match status" value="1"/>
</dbReference>
<name>A0A816F6J8_ADIRI</name>
<gene>
    <name evidence="2" type="ORF">XAT740_LOCUS56392</name>
</gene>
<protein>
    <submittedName>
        <fullName evidence="2">Uncharacterized protein</fullName>
    </submittedName>
</protein>
<dbReference type="PANTHER" id="PTHR10814:SF21">
    <property type="entry name" value="PROTEIN GROUCHO"/>
    <property type="match status" value="1"/>
</dbReference>
<comment type="caution">
    <text evidence="2">The sequence shown here is derived from an EMBL/GenBank/DDBJ whole genome shotgun (WGS) entry which is preliminary data.</text>
</comment>
<dbReference type="GO" id="GO:0090090">
    <property type="term" value="P:negative regulation of canonical Wnt signaling pathway"/>
    <property type="evidence" value="ECO:0007669"/>
    <property type="project" value="TreeGrafter"/>
</dbReference>
<organism evidence="2 3">
    <name type="scientific">Adineta ricciae</name>
    <name type="common">Rotifer</name>
    <dbReference type="NCBI Taxonomy" id="249248"/>
    <lineage>
        <taxon>Eukaryota</taxon>
        <taxon>Metazoa</taxon>
        <taxon>Spiralia</taxon>
        <taxon>Gnathifera</taxon>
        <taxon>Rotifera</taxon>
        <taxon>Eurotatoria</taxon>
        <taxon>Bdelloidea</taxon>
        <taxon>Adinetida</taxon>
        <taxon>Adinetidae</taxon>
        <taxon>Adineta</taxon>
    </lineage>
</organism>
<accession>A0A816F6J8</accession>
<reference evidence="2" key="1">
    <citation type="submission" date="2021-02" db="EMBL/GenBank/DDBJ databases">
        <authorList>
            <person name="Nowell W R."/>
        </authorList>
    </citation>
    <scope>NUCLEOTIDE SEQUENCE</scope>
</reference>
<keyword evidence="3" id="KW-1185">Reference proteome</keyword>
<dbReference type="Pfam" id="PF00400">
    <property type="entry name" value="WD40"/>
    <property type="match status" value="2"/>
</dbReference>
<dbReference type="InterPro" id="IPR009146">
    <property type="entry name" value="Groucho_enhance"/>
</dbReference>
<proteinExistence type="inferred from homology"/>
<dbReference type="GO" id="GO:0003714">
    <property type="term" value="F:transcription corepressor activity"/>
    <property type="evidence" value="ECO:0007669"/>
    <property type="project" value="TreeGrafter"/>
</dbReference>
<dbReference type="PANTHER" id="PTHR10814">
    <property type="entry name" value="TRANSDUCIN-LIKE ENHANCER PROTEIN"/>
    <property type="match status" value="1"/>
</dbReference>
<comment type="similarity">
    <text evidence="1">Belongs to the WD repeat Groucho/TLE family.</text>
</comment>
<dbReference type="Gene3D" id="2.130.10.10">
    <property type="entry name" value="YVTN repeat-like/Quinoprotein amine dehydrogenase"/>
    <property type="match status" value="1"/>
</dbReference>
<dbReference type="AlphaFoldDB" id="A0A816F6J8"/>
<dbReference type="GO" id="GO:0005667">
    <property type="term" value="C:transcription regulator complex"/>
    <property type="evidence" value="ECO:0007669"/>
    <property type="project" value="TreeGrafter"/>
</dbReference>
<sequence>TVRCWDLRNDYTPLQTYEFDSQIFTLGYCPTGEWLAVGMESSTVELINISSAISNSSSPSMKKSHDKYTLSLHESCVLALKFAHQGKWFISAGKDNYIHCCRTPTGLLLFQSKESSSVLCCDISADDRYILTGSGDKKATLYEVTY</sequence>
<feature type="non-terminal residue" evidence="2">
    <location>
        <position position="1"/>
    </location>
</feature>
<dbReference type="SMART" id="SM00320">
    <property type="entry name" value="WD40"/>
    <property type="match status" value="3"/>
</dbReference>
<dbReference type="InterPro" id="IPR015943">
    <property type="entry name" value="WD40/YVTN_repeat-like_dom_sf"/>
</dbReference>
<dbReference type="InterPro" id="IPR036322">
    <property type="entry name" value="WD40_repeat_dom_sf"/>
</dbReference>
<evidence type="ECO:0000313" key="2">
    <source>
        <dbReference type="EMBL" id="CAF1658553.1"/>
    </source>
</evidence>
<dbReference type="InterPro" id="IPR001680">
    <property type="entry name" value="WD40_rpt"/>
</dbReference>